<evidence type="ECO:0000313" key="1">
    <source>
        <dbReference type="EMBL" id="SVB65331.1"/>
    </source>
</evidence>
<name>A0A382FTP3_9ZZZZ</name>
<gene>
    <name evidence="1" type="ORF">METZ01_LOCUS218185</name>
</gene>
<sequence length="23" mass="2769">MDLFLIKHKLKNDFPLVRETTLP</sequence>
<feature type="non-terminal residue" evidence="1">
    <location>
        <position position="23"/>
    </location>
</feature>
<proteinExistence type="predicted"/>
<dbReference type="AlphaFoldDB" id="A0A382FTP3"/>
<dbReference type="EMBL" id="UINC01051320">
    <property type="protein sequence ID" value="SVB65331.1"/>
    <property type="molecule type" value="Genomic_DNA"/>
</dbReference>
<reference evidence="1" key="1">
    <citation type="submission" date="2018-05" db="EMBL/GenBank/DDBJ databases">
        <authorList>
            <person name="Lanie J.A."/>
            <person name="Ng W.-L."/>
            <person name="Kazmierczak K.M."/>
            <person name="Andrzejewski T.M."/>
            <person name="Davidsen T.M."/>
            <person name="Wayne K.J."/>
            <person name="Tettelin H."/>
            <person name="Glass J.I."/>
            <person name="Rusch D."/>
            <person name="Podicherti R."/>
            <person name="Tsui H.-C.T."/>
            <person name="Winkler M.E."/>
        </authorList>
    </citation>
    <scope>NUCLEOTIDE SEQUENCE</scope>
</reference>
<accession>A0A382FTP3</accession>
<organism evidence="1">
    <name type="scientific">marine metagenome</name>
    <dbReference type="NCBI Taxonomy" id="408172"/>
    <lineage>
        <taxon>unclassified sequences</taxon>
        <taxon>metagenomes</taxon>
        <taxon>ecological metagenomes</taxon>
    </lineage>
</organism>
<protein>
    <submittedName>
        <fullName evidence="1">Uncharacterized protein</fullName>
    </submittedName>
</protein>